<evidence type="ECO:0000259" key="2">
    <source>
        <dbReference type="Pfam" id="PF00078"/>
    </source>
</evidence>
<feature type="coiled-coil region" evidence="1">
    <location>
        <begin position="41"/>
        <end position="68"/>
    </location>
</feature>
<protein>
    <recommendedName>
        <fullName evidence="2">Reverse transcriptase domain-containing protein</fullName>
    </recommendedName>
</protein>
<keyword evidence="4" id="KW-1185">Reference proteome</keyword>
<dbReference type="FunFam" id="3.30.70.270:FF:000003">
    <property type="entry name" value="Transposon Ty3-G Gag-Pol polyprotein"/>
    <property type="match status" value="1"/>
</dbReference>
<keyword evidence="1" id="KW-0175">Coiled coil</keyword>
<dbReference type="InterPro" id="IPR043128">
    <property type="entry name" value="Rev_trsase/Diguanyl_cyclase"/>
</dbReference>
<dbReference type="Pfam" id="PF00078">
    <property type="entry name" value="RVT_1"/>
    <property type="match status" value="1"/>
</dbReference>
<organism evidence="3 4">
    <name type="scientific">Solanum verrucosum</name>
    <dbReference type="NCBI Taxonomy" id="315347"/>
    <lineage>
        <taxon>Eukaryota</taxon>
        <taxon>Viridiplantae</taxon>
        <taxon>Streptophyta</taxon>
        <taxon>Embryophyta</taxon>
        <taxon>Tracheophyta</taxon>
        <taxon>Spermatophyta</taxon>
        <taxon>Magnoliopsida</taxon>
        <taxon>eudicotyledons</taxon>
        <taxon>Gunneridae</taxon>
        <taxon>Pentapetalae</taxon>
        <taxon>asterids</taxon>
        <taxon>lamiids</taxon>
        <taxon>Solanales</taxon>
        <taxon>Solanaceae</taxon>
        <taxon>Solanoideae</taxon>
        <taxon>Solaneae</taxon>
        <taxon>Solanum</taxon>
    </lineage>
</organism>
<feature type="non-terminal residue" evidence="3">
    <location>
        <position position="267"/>
    </location>
</feature>
<evidence type="ECO:0000313" key="3">
    <source>
        <dbReference type="EMBL" id="WMV25678.1"/>
    </source>
</evidence>
<evidence type="ECO:0000256" key="1">
    <source>
        <dbReference type="SAM" id="Coils"/>
    </source>
</evidence>
<reference evidence="3" key="1">
    <citation type="submission" date="2023-08" db="EMBL/GenBank/DDBJ databases">
        <title>A de novo genome assembly of Solanum verrucosum Schlechtendal, a Mexican diploid species geographically isolated from the other diploid A-genome species in potato relatives.</title>
        <authorList>
            <person name="Hosaka K."/>
        </authorList>
    </citation>
    <scope>NUCLEOTIDE SEQUENCE</scope>
    <source>
        <tissue evidence="3">Young leaves</tissue>
    </source>
</reference>
<dbReference type="InterPro" id="IPR000477">
    <property type="entry name" value="RT_dom"/>
</dbReference>
<dbReference type="PANTHER" id="PTHR24559">
    <property type="entry name" value="TRANSPOSON TY3-I GAG-POL POLYPROTEIN"/>
    <property type="match status" value="1"/>
</dbReference>
<dbReference type="Proteomes" id="UP001234989">
    <property type="component" value="Chromosome 4"/>
</dbReference>
<dbReference type="Gene3D" id="3.30.70.270">
    <property type="match status" value="2"/>
</dbReference>
<sequence length="267" mass="30414">MPHRRAYARNANARNANKIPLVPDHEISNAEFWNAIQLLAQSMANKKNQMALAELKELKEQLKDLLDKGFISPSISPWGAPVLFIKKKDGSLRICIDYRQLNKVTIKNKSFGLTNAPATFMDLMNKVFKQYLDLFVIIFIDDILIYSRNEEEHASHLRVVLQTLKDRQLFAKFNKCEFWLQLVAFLGHIVSSKGIRVDSQKIEAVKQCPRPTSATNIRSFLGLAGYYRRTETRLTIASVLTLPEGSNGYVVYCDASRVGLGFVLIHR</sequence>
<accession>A0AAF0QM69</accession>
<dbReference type="AlphaFoldDB" id="A0AAF0QM69"/>
<dbReference type="EMBL" id="CP133615">
    <property type="protein sequence ID" value="WMV25678.1"/>
    <property type="molecule type" value="Genomic_DNA"/>
</dbReference>
<gene>
    <name evidence="3" type="ORF">MTR67_019063</name>
</gene>
<dbReference type="SUPFAM" id="SSF56672">
    <property type="entry name" value="DNA/RNA polymerases"/>
    <property type="match status" value="1"/>
</dbReference>
<dbReference type="Gene3D" id="3.10.10.10">
    <property type="entry name" value="HIV Type 1 Reverse Transcriptase, subunit A, domain 1"/>
    <property type="match status" value="1"/>
</dbReference>
<evidence type="ECO:0000313" key="4">
    <source>
        <dbReference type="Proteomes" id="UP001234989"/>
    </source>
</evidence>
<dbReference type="PANTHER" id="PTHR24559:SF444">
    <property type="entry name" value="REVERSE TRANSCRIPTASE DOMAIN-CONTAINING PROTEIN"/>
    <property type="match status" value="1"/>
</dbReference>
<dbReference type="InterPro" id="IPR043502">
    <property type="entry name" value="DNA/RNA_pol_sf"/>
</dbReference>
<name>A0AAF0QM69_SOLVR</name>
<feature type="domain" description="Reverse transcriptase" evidence="2">
    <location>
        <begin position="111"/>
        <end position="189"/>
    </location>
</feature>
<dbReference type="InterPro" id="IPR053134">
    <property type="entry name" value="RNA-dir_DNA_polymerase"/>
</dbReference>
<proteinExistence type="predicted"/>
<dbReference type="CDD" id="cd01647">
    <property type="entry name" value="RT_LTR"/>
    <property type="match status" value="1"/>
</dbReference>